<accession>A0A7D6VNN9</accession>
<evidence type="ECO:0000313" key="3">
    <source>
        <dbReference type="Proteomes" id="UP000512286"/>
    </source>
</evidence>
<dbReference type="InterPro" id="IPR046555">
    <property type="entry name" value="DUF6709"/>
</dbReference>
<name>A0A7D6VNN9_9CLOT</name>
<evidence type="ECO:0000256" key="1">
    <source>
        <dbReference type="SAM" id="Phobius"/>
    </source>
</evidence>
<dbReference type="RefSeq" id="WP_181601310.1">
    <property type="nucleotide sequence ID" value="NZ_CP059378.1"/>
</dbReference>
<reference evidence="2 3" key="1">
    <citation type="submission" date="2020-07" db="EMBL/GenBank/DDBJ databases">
        <title>Electron transfer.</title>
        <authorList>
            <person name="Huang L."/>
            <person name="Liu X."/>
            <person name="Zhou S."/>
        </authorList>
    </citation>
    <scope>NUCLEOTIDE SEQUENCE [LARGE SCALE GENOMIC DNA]</scope>
    <source>
        <strain evidence="2 3">Lx1</strain>
    </source>
</reference>
<keyword evidence="1" id="KW-0812">Transmembrane</keyword>
<proteinExistence type="predicted"/>
<feature type="transmembrane region" description="Helical" evidence="1">
    <location>
        <begin position="176"/>
        <end position="197"/>
    </location>
</feature>
<dbReference type="EMBL" id="CP059378">
    <property type="protein sequence ID" value="QLY79087.1"/>
    <property type="molecule type" value="Genomic_DNA"/>
</dbReference>
<sequence>MNNSYFMRIYRKGWIRRIIGIVIFLIVILSIIGIGTYEYKKRTNNPFLLNTLKNYDNALKNDYYVKITGSNIYDLNIILKSPDSDNSDNSTLYYLVGIPLEDKLLISSLPENIYKTMLAQADSDYVLTGKLKLFSSNHLDTLKNYLSESGISPEEFDTLILKGYIDYEDPSNSLSFSIFIAFVIFIIALIIYIPIFIKNKKALQSLLRYFDENLENACTTIDMDINCSPSIIHQSIKLTKNFILVDSHDLVLALPLKEVMWVYKSEVKRKLFYLITINKKYNLELVFSDNSRFKICISRTGSDGSIKVDRILEDIHKSTPVIIGYSKELRKLLRKNPKEFKNLWIKCKYEFNNTKTH</sequence>
<dbReference type="Proteomes" id="UP000512286">
    <property type="component" value="Chromosome"/>
</dbReference>
<dbReference type="AlphaFoldDB" id="A0A7D6VNN9"/>
<dbReference type="Pfam" id="PF20456">
    <property type="entry name" value="DUF6709"/>
    <property type="match status" value="1"/>
</dbReference>
<gene>
    <name evidence="2" type="ORF">HZF06_18665</name>
</gene>
<keyword evidence="1" id="KW-1133">Transmembrane helix</keyword>
<dbReference type="KEGG" id="cint:HZF06_18665"/>
<organism evidence="2 3">
    <name type="scientific">Clostridium intestinale</name>
    <dbReference type="NCBI Taxonomy" id="36845"/>
    <lineage>
        <taxon>Bacteria</taxon>
        <taxon>Bacillati</taxon>
        <taxon>Bacillota</taxon>
        <taxon>Clostridia</taxon>
        <taxon>Eubacteriales</taxon>
        <taxon>Clostridiaceae</taxon>
        <taxon>Clostridium</taxon>
    </lineage>
</organism>
<evidence type="ECO:0000313" key="2">
    <source>
        <dbReference type="EMBL" id="QLY79087.1"/>
    </source>
</evidence>
<feature type="transmembrane region" description="Helical" evidence="1">
    <location>
        <begin position="18"/>
        <end position="37"/>
    </location>
</feature>
<protein>
    <submittedName>
        <fullName evidence="2">Uncharacterized protein</fullName>
    </submittedName>
</protein>
<keyword evidence="1" id="KW-0472">Membrane</keyword>